<dbReference type="AlphaFoldDB" id="A0A8J3IFM4"/>
<proteinExistence type="predicted"/>
<comment type="caution">
    <text evidence="1">The sequence shown here is derived from an EMBL/GenBank/DDBJ whole genome shotgun (WGS) entry which is preliminary data.</text>
</comment>
<accession>A0A8J3IFM4</accession>
<protein>
    <submittedName>
        <fullName evidence="1">Uncharacterized protein</fullName>
    </submittedName>
</protein>
<evidence type="ECO:0000313" key="2">
    <source>
        <dbReference type="Proteomes" id="UP000597444"/>
    </source>
</evidence>
<reference evidence="1" key="1">
    <citation type="submission" date="2020-10" db="EMBL/GenBank/DDBJ databases">
        <title>Taxonomic study of unclassified bacteria belonging to the class Ktedonobacteria.</title>
        <authorList>
            <person name="Yabe S."/>
            <person name="Wang C.M."/>
            <person name="Zheng Y."/>
            <person name="Sakai Y."/>
            <person name="Cavaletti L."/>
            <person name="Monciardini P."/>
            <person name="Donadio S."/>
        </authorList>
    </citation>
    <scope>NUCLEOTIDE SEQUENCE</scope>
    <source>
        <strain evidence="1">ID150040</strain>
    </source>
</reference>
<dbReference type="EMBL" id="BNJK01000001">
    <property type="protein sequence ID" value="GHO94469.1"/>
    <property type="molecule type" value="Genomic_DNA"/>
</dbReference>
<dbReference type="Proteomes" id="UP000597444">
    <property type="component" value="Unassembled WGS sequence"/>
</dbReference>
<evidence type="ECO:0000313" key="1">
    <source>
        <dbReference type="EMBL" id="GHO94469.1"/>
    </source>
</evidence>
<keyword evidence="2" id="KW-1185">Reference proteome</keyword>
<name>A0A8J3IFM4_9CHLR</name>
<gene>
    <name evidence="1" type="ORF">KSF_045170</name>
</gene>
<organism evidence="1 2">
    <name type="scientific">Reticulibacter mediterranei</name>
    <dbReference type="NCBI Taxonomy" id="2778369"/>
    <lineage>
        <taxon>Bacteria</taxon>
        <taxon>Bacillati</taxon>
        <taxon>Chloroflexota</taxon>
        <taxon>Ktedonobacteria</taxon>
        <taxon>Ktedonobacterales</taxon>
        <taxon>Reticulibacteraceae</taxon>
        <taxon>Reticulibacter</taxon>
    </lineage>
</organism>
<sequence>MQRASLYLEQNQYTDALDDIEQMLFYCEVLMDALEDDSIPVFLACNVGRLVWRIKNKAVIRKLQTLHVKARRIAQITHEDLTRTTV</sequence>